<protein>
    <submittedName>
        <fullName evidence="7">Putative UOS1</fullName>
    </submittedName>
</protein>
<dbReference type="Pfam" id="PF13460">
    <property type="entry name" value="NAD_binding_10"/>
    <property type="match status" value="2"/>
</dbReference>
<keyword evidence="2" id="KW-0479">Metal-binding</keyword>
<dbReference type="InterPro" id="IPR036291">
    <property type="entry name" value="NAD(P)-bd_dom_sf"/>
</dbReference>
<sequence length="642" mass="71233">MRLAVALVLVLVAITCRWFLRARRTSPTTPTTRTLDPRATWTREDVARHADADDVWVIIDDVVYDLTEYVHEHPGGVEAILKNAGGDATKGFKGPQHPSRAEDAALTKEMVDAMRARKQRRGRGKTPTPTSLEDVNPVNLGRKSRAAFDNVFKQFTRLTSVQKTTTTADGEGLDEVYGAELLSGSVVGEFETPNAKFTTVMVTGATGRIGRVLIRKLLLRGYTVKALVRKEEDVEKLPTAVRVVVGDVGDKDAIKKAMVGVTKVIYCASANSSITSDLFNVETQGVKNVVSCMQDYYHMLAARREGRSPKSKVMLTAFKHPTAYEAWQVDEMDVGNESDSRWAAAAEMQRVNFDPLYPEDEDKPFEFATFNGFVVARTGKAEASADVEDLQAEVDYATKEGLLFRLKGDGKRYSVVLTQDDGSKFRFSFNTTGGWQVIRMPFHKFVNEGETTYGEDGDDILDLRRISRIGLRFDARKNQRDVSMSDVMSGSNNRFDLTLEYVKAIPKGEEPDVILVSCFGAGLEDGDEKDRILKAKRDGERVLRNSGVGYTIVRPGELVEEAGGAKALIFDQTERINTPISCADVADVCVRAMHDEQARNRSFDVGYEYESEQAEYELITSVKSRAGANYLTPALEVLEKNT</sequence>
<accession>A0A1Y5I7U0</accession>
<dbReference type="SUPFAM" id="SSF49785">
    <property type="entry name" value="Galactose-binding domain-like"/>
    <property type="match status" value="1"/>
</dbReference>
<dbReference type="SUPFAM" id="SSF51735">
    <property type="entry name" value="NAD(P)-binding Rossmann-fold domains"/>
    <property type="match status" value="1"/>
</dbReference>
<feature type="signal peptide" evidence="5">
    <location>
        <begin position="1"/>
        <end position="22"/>
    </location>
</feature>
<evidence type="ECO:0000256" key="2">
    <source>
        <dbReference type="ARBA" id="ARBA00022723"/>
    </source>
</evidence>
<dbReference type="InterPro" id="IPR018506">
    <property type="entry name" value="Cyt_B5_heme-BS"/>
</dbReference>
<evidence type="ECO:0000256" key="4">
    <source>
        <dbReference type="SAM" id="MobiDB-lite"/>
    </source>
</evidence>
<dbReference type="GO" id="GO:0046872">
    <property type="term" value="F:metal ion binding"/>
    <property type="evidence" value="ECO:0007669"/>
    <property type="project" value="UniProtKB-KW"/>
</dbReference>
<dbReference type="PANTHER" id="PTHR15020">
    <property type="entry name" value="FLAVIN REDUCTASE-RELATED"/>
    <property type="match status" value="1"/>
</dbReference>
<dbReference type="AlphaFoldDB" id="A0A1Y5I7U0"/>
<dbReference type="EMBL" id="KZ155787">
    <property type="protein sequence ID" value="OUS45630.1"/>
    <property type="molecule type" value="Genomic_DNA"/>
</dbReference>
<dbReference type="PRINTS" id="PR00363">
    <property type="entry name" value="CYTOCHROMEB5"/>
</dbReference>
<dbReference type="InterPro" id="IPR036400">
    <property type="entry name" value="Cyt_B5-like_heme/steroid_sf"/>
</dbReference>
<dbReference type="InterPro" id="IPR001199">
    <property type="entry name" value="Cyt_B5-like_heme/steroid-bd"/>
</dbReference>
<keyword evidence="3" id="KW-0408">Iron</keyword>
<dbReference type="Proteomes" id="UP000195557">
    <property type="component" value="Unassembled WGS sequence"/>
</dbReference>
<dbReference type="Gene3D" id="2.60.120.430">
    <property type="entry name" value="Galactose-binding lectin"/>
    <property type="match status" value="1"/>
</dbReference>
<gene>
    <name evidence="7" type="ORF">BE221DRAFT_148035</name>
</gene>
<name>A0A1Y5I7U0_OSTTA</name>
<dbReference type="Pfam" id="PF08547">
    <property type="entry name" value="CIA30"/>
    <property type="match status" value="1"/>
</dbReference>
<dbReference type="SUPFAM" id="SSF55856">
    <property type="entry name" value="Cytochrome b5-like heme/steroid binding domain"/>
    <property type="match status" value="1"/>
</dbReference>
<dbReference type="InterPro" id="IPR016040">
    <property type="entry name" value="NAD(P)-bd_dom"/>
</dbReference>
<evidence type="ECO:0000313" key="7">
    <source>
        <dbReference type="EMBL" id="OUS45630.1"/>
    </source>
</evidence>
<feature type="region of interest" description="Disordered" evidence="4">
    <location>
        <begin position="116"/>
        <end position="137"/>
    </location>
</feature>
<dbReference type="PANTHER" id="PTHR15020:SF47">
    <property type="entry name" value="NAD(P)-BINDING DOMAIN-CONTAINING PROTEIN"/>
    <property type="match status" value="1"/>
</dbReference>
<evidence type="ECO:0000256" key="3">
    <source>
        <dbReference type="ARBA" id="ARBA00023004"/>
    </source>
</evidence>
<keyword evidence="5" id="KW-0732">Signal</keyword>
<dbReference type="PROSITE" id="PS50255">
    <property type="entry name" value="CYTOCHROME_B5_2"/>
    <property type="match status" value="1"/>
</dbReference>
<keyword evidence="1" id="KW-0349">Heme</keyword>
<dbReference type="Gene3D" id="3.40.50.720">
    <property type="entry name" value="NAD(P)-binding Rossmann-like Domain"/>
    <property type="match status" value="2"/>
</dbReference>
<dbReference type="GO" id="GO:0020037">
    <property type="term" value="F:heme binding"/>
    <property type="evidence" value="ECO:0007669"/>
    <property type="project" value="InterPro"/>
</dbReference>
<dbReference type="SMART" id="SM01117">
    <property type="entry name" value="Cyt-b5"/>
    <property type="match status" value="1"/>
</dbReference>
<reference evidence="7" key="1">
    <citation type="submission" date="2017-04" db="EMBL/GenBank/DDBJ databases">
        <title>Population genomics of picophytoplankton unveils novel chromosome hypervariability.</title>
        <authorList>
            <consortium name="DOE Joint Genome Institute"/>
            <person name="Blanc-Mathieu R."/>
            <person name="Krasovec M."/>
            <person name="Hebrard M."/>
            <person name="Yau S."/>
            <person name="Desgranges E."/>
            <person name="Martin J."/>
            <person name="Schackwitz W."/>
            <person name="Kuo A."/>
            <person name="Salin G."/>
            <person name="Donnadieu C."/>
            <person name="Desdevises Y."/>
            <person name="Sanchez-Ferandin S."/>
            <person name="Moreau H."/>
            <person name="Rivals E."/>
            <person name="Grigoriev I.V."/>
            <person name="Grimsley N."/>
            <person name="Eyre-Walker A."/>
            <person name="Piganeau G."/>
        </authorList>
    </citation>
    <scope>NUCLEOTIDE SEQUENCE [LARGE SCALE GENOMIC DNA]</scope>
    <source>
        <strain evidence="7">RCC 1115</strain>
    </source>
</reference>
<dbReference type="InterPro" id="IPR013857">
    <property type="entry name" value="NADH-UbQ_OxRdtase-assoc_prot30"/>
</dbReference>
<evidence type="ECO:0000259" key="6">
    <source>
        <dbReference type="PROSITE" id="PS50255"/>
    </source>
</evidence>
<dbReference type="eggNOG" id="KOG1203">
    <property type="taxonomic scope" value="Eukaryota"/>
</dbReference>
<dbReference type="InterPro" id="IPR008979">
    <property type="entry name" value="Galactose-bd-like_sf"/>
</dbReference>
<dbReference type="Gene3D" id="3.10.120.10">
    <property type="entry name" value="Cytochrome b5-like heme/steroid binding domain"/>
    <property type="match status" value="1"/>
</dbReference>
<dbReference type="Pfam" id="PF00173">
    <property type="entry name" value="Cyt-b5"/>
    <property type="match status" value="1"/>
</dbReference>
<proteinExistence type="predicted"/>
<dbReference type="PROSITE" id="PS00191">
    <property type="entry name" value="CYTOCHROME_B5_1"/>
    <property type="match status" value="1"/>
</dbReference>
<evidence type="ECO:0000256" key="1">
    <source>
        <dbReference type="ARBA" id="ARBA00022617"/>
    </source>
</evidence>
<organism evidence="7">
    <name type="scientific">Ostreococcus tauri</name>
    <name type="common">Marine green alga</name>
    <dbReference type="NCBI Taxonomy" id="70448"/>
    <lineage>
        <taxon>Eukaryota</taxon>
        <taxon>Viridiplantae</taxon>
        <taxon>Chlorophyta</taxon>
        <taxon>Mamiellophyceae</taxon>
        <taxon>Mamiellales</taxon>
        <taxon>Bathycoccaceae</taxon>
        <taxon>Ostreococcus</taxon>
    </lineage>
</organism>
<feature type="chain" id="PRO_5013209624" evidence="5">
    <location>
        <begin position="23"/>
        <end position="642"/>
    </location>
</feature>
<feature type="domain" description="Cytochrome b5 heme-binding" evidence="6">
    <location>
        <begin position="38"/>
        <end position="115"/>
    </location>
</feature>
<evidence type="ECO:0000256" key="5">
    <source>
        <dbReference type="SAM" id="SignalP"/>
    </source>
</evidence>